<sequence>LSGDTIQNVSFQNPGSSKFNILIITKPIDSGYTFNSYKIWNILIEDYRYEQYFGLNGMNPATGNFSRTYTDLTMDSPGYDIDFSRTYNSRSDKTSVFGRGWAFSYEGSVQDSLYSADTKEVRLPDGSVQTFKMNSDGTFAANDSHNTLVQNPDGTYTLTSKQQDIFYFNSNGHLVKMQDKNGNSVTVSVDSKGRVQGVTDQAGRYFTVTYENGLIKSIKDDTGNRTITYEYLDDRLVKVTDAMGNATSYTYDSEGFMTEVSDSFNKSIETVTYIHDGENKDKVEKRTDANGNEFTYSYDNINCVTTITDSNGRVTTQKYDSSYSIINSTDAEGKSTVYEYTRDENGINKYSEEKSVTDRNGNKTQYDRDASGNVTKITNPDSSTRVMTYDEKNNVTSHKDENGKMTFYVYDSGKRNLTKKVQPLNGTDQYTDGSSDPEKFAITAYEYYTDSEGAALGYKAKGLLKSVTDPEGNKTIYTYDTYGNIITETDAENNTRTNEYDGSSRLVKSTTPNGNNNGYVYDKNGNLEMQVMDGGETTRITYDSEGRKTKEISPKLYDPSEDDIQNHRYTGDAGYRYTYFDNGKVRTVTDPNNNTTSYTYDIYGNVVTETKPNGAKYTYQYDLLNRPLRTYFQEDSTAGQVLLEENTYQILAGGKTQQTHKKYLNDTEVAVTVSVFDYAGRQISETRPDGTTISTTYNANGTVNYTTDAKGNVTYYKYDGLNRLTEKWTPFETVSGSTRFTYNSTVYGKAGEIRQETIGKDTVLKDGKPAQQITKTYEYYKNGKVRSVTDNEGRKTEYQYDADGNAIQEKVYTDTENYIVTDYRYNHLGKVAEKTEHLKAGDLEGNDINSTEDVSVTTAYTYDQNGNLETMTTPDNITTTYTYDNMNNQTGVSQPGMDENGNSVNISSSTKYDWQGQPVEEIDANGNITKYTYDQRGLLTQITDAANNTTAFYYDRAGRKTAEVSPNAYDSSKTIDQMNRVEYTYDLMDRIKAKTYAGEEKRLDTDTHQWTTRQVRIVQEAYKYDNNGNPVKALDGLGFEAATDKTGLDAQINTGYGTEYTYNLANKPVTVLDPVSKERGLSYTTQNTYDALGRKTSETNAKGVITNNNYDDAGNVTQITVNKTSAAAETTLKACTYDKLGNLLTETDANGNTTTYQYNAFGKVRKAVYPGDATIPQNEITCQYDVMGRLKIQKDTKGAVDTYTYNNQGDILTHIQQAQNGSDTITTGSRYDKNGNVRYSKDANGNETEYIYNHQNKVIAARQTVSGVERETSFTYDANGNKIAEIDWRGNTTTSIYDGLNRLIEQKDAYNHSIQKLEYNHNNVQEKAYDALNQTTQYTYDKNNRLLATTDPEGHTTSQTYDELGNIATKKDGRNNQTSYQYDEYNRLNKVTNAKNESTEYSYDLNGNLLSQKDAKGNITTYEYNAANKVSKRIDHGGRTGTPGNYSYNPAKTETSTYNADGTPAAKTDRNGKTINYTYDIHGRLLTQTIGSETITYTYDGNGNQLTMTDSTGTTVRTYDELNRVTAKTVPNIGKSVYEYDIITGMEPGCWAENTTDPKGNVTTKEYDRAGRLKAVTADGKTTTYSYLDNGARESVVYSGGAREDYTYYADGLLHTLTNKKADGSIIDTYSYTYDAAHNQITKTDAKGTTSYTYDVLNRLETVSEPNGTKTTYTFDKAGNRETETIQSESSTALNTYSYNEQNRLMQVTAKQNGTLTTTTAYAYDNNGNQLTTTVNGTVTVTNSYDSRNQLIRAVTGGSAVENLYNGEGYRIEKRVNGAITRYLYDYDKVVLEVDQSNTQKARNVYGTNLLMRTADGTTYYYMYNGHADVTALLRPDGTIAATYYYDAFGNITDTTGSASNSITYAGYQYDKETGLYYLNARMYDPKTARFLQEDIYLGDRNDPLSLNLYTYCHNEPLMYTDPTGHVTMKVGSKGDGVVAIQEMLQKLGYNVGKADGAFGSKTETAIKQFQNDYKIKSDGIVGNQTLTYLKSTSATVNAPDYAKEAAIQSASKAKTGGISDKTILMSNTTFNNTLNQISSLQKATGGVVKTDVKDGKVVITGVTPKSSPAVSNNSSSVSKNGNQGTGNSVSLDDAIKESFNSAWNQNLASDKTPYAAKQLLPSGLYNLTQAPGRNQMLNTLETEFGKDYKDAVIQRDFNENMQIANAMLFVASLGADSMAAVQYNAALEAKISDAAASIGKSPATFNTVNREVSIIIRNSTLRDSETGRFIQNPAIGTISRYSPIKTVTKDLTQETISAKYTQEVFEQLKASAEAEDLRDAIEVLLKTLNK</sequence>
<organism evidence="7 8">
    <name type="scientific">Ruminiclostridium cellobioparum subsp. termitidis CT1112</name>
    <dbReference type="NCBI Taxonomy" id="1195236"/>
    <lineage>
        <taxon>Bacteria</taxon>
        <taxon>Bacillati</taxon>
        <taxon>Bacillota</taxon>
        <taxon>Clostridia</taxon>
        <taxon>Eubacteriales</taxon>
        <taxon>Oscillospiraceae</taxon>
        <taxon>Ruminiclostridium</taxon>
    </lineage>
</organism>
<dbReference type="InterPro" id="IPR002477">
    <property type="entry name" value="Peptidoglycan-bd-like"/>
</dbReference>
<feature type="domain" description="DUF6531" evidence="5">
    <location>
        <begin position="59"/>
        <end position="131"/>
    </location>
</feature>
<keyword evidence="2" id="KW-0175">Coiled coil</keyword>
<feature type="region of interest" description="Disordered" evidence="3">
    <location>
        <begin position="499"/>
        <end position="518"/>
    </location>
</feature>
<keyword evidence="1" id="KW-0677">Repeat</keyword>
<dbReference type="InterPro" id="IPR036365">
    <property type="entry name" value="PGBD-like_sf"/>
</dbReference>
<feature type="compositionally biased region" description="Polar residues" evidence="3">
    <location>
        <begin position="2081"/>
        <end position="2090"/>
    </location>
</feature>
<dbReference type="RefSeq" id="WP_004623596.1">
    <property type="nucleotide sequence ID" value="NZ_AORV01000015.1"/>
</dbReference>
<evidence type="ECO:0000313" key="7">
    <source>
        <dbReference type="EMBL" id="EMS73798.1"/>
    </source>
</evidence>
<dbReference type="Gene3D" id="1.10.101.10">
    <property type="entry name" value="PGBD-like superfamily/PGBD"/>
    <property type="match status" value="1"/>
</dbReference>
<dbReference type="InterPro" id="IPR036366">
    <property type="entry name" value="PGBDSf"/>
</dbReference>
<dbReference type="EMBL" id="AORV01000015">
    <property type="protein sequence ID" value="EMS73798.1"/>
    <property type="molecule type" value="Genomic_DNA"/>
</dbReference>
<feature type="region of interest" description="Disordered" evidence="3">
    <location>
        <begin position="1433"/>
        <end position="1469"/>
    </location>
</feature>
<dbReference type="eggNOG" id="COG3409">
    <property type="taxonomic scope" value="Bacteria"/>
</dbReference>
<evidence type="ECO:0000259" key="4">
    <source>
        <dbReference type="Pfam" id="PF01471"/>
    </source>
</evidence>
<dbReference type="NCBIfam" id="TIGR03696">
    <property type="entry name" value="Rhs_assc_core"/>
    <property type="match status" value="1"/>
</dbReference>
<evidence type="ECO:0000259" key="5">
    <source>
        <dbReference type="Pfam" id="PF20148"/>
    </source>
</evidence>
<protein>
    <submittedName>
        <fullName evidence="7">RHS repeat-associated core domain-containing protein</fullName>
    </submittedName>
</protein>
<dbReference type="InterPro" id="IPR056823">
    <property type="entry name" value="TEN-like_YD-shell"/>
</dbReference>
<keyword evidence="8" id="KW-1185">Reference proteome</keyword>
<dbReference type="PATRIC" id="fig|1195236.3.peg.608"/>
<feature type="domain" description="Teneurin-like YD-shell" evidence="6">
    <location>
        <begin position="1471"/>
        <end position="1541"/>
    </location>
</feature>
<dbReference type="InterPro" id="IPR031325">
    <property type="entry name" value="RHS_repeat"/>
</dbReference>
<feature type="compositionally biased region" description="Basic and acidic residues" evidence="3">
    <location>
        <begin position="353"/>
        <end position="370"/>
    </location>
</feature>
<evidence type="ECO:0000256" key="3">
    <source>
        <dbReference type="SAM" id="MobiDB-lite"/>
    </source>
</evidence>
<dbReference type="Pfam" id="PF25023">
    <property type="entry name" value="TEN_YD-shell"/>
    <property type="match status" value="2"/>
</dbReference>
<evidence type="ECO:0000256" key="1">
    <source>
        <dbReference type="ARBA" id="ARBA00022737"/>
    </source>
</evidence>
<feature type="compositionally biased region" description="Polar residues" evidence="3">
    <location>
        <begin position="1442"/>
        <end position="1460"/>
    </location>
</feature>
<evidence type="ECO:0000313" key="8">
    <source>
        <dbReference type="Proteomes" id="UP000014155"/>
    </source>
</evidence>
<dbReference type="PANTHER" id="PTHR32305:SF15">
    <property type="entry name" value="PROTEIN RHSA-RELATED"/>
    <property type="match status" value="1"/>
</dbReference>
<dbReference type="NCBIfam" id="TIGR01643">
    <property type="entry name" value="YD_repeat_2x"/>
    <property type="match status" value="12"/>
</dbReference>
<proteinExistence type="predicted"/>
<reference evidence="7 8" key="1">
    <citation type="journal article" date="2013" name="Genome Announc.">
        <title>Draft Genome Sequence of the Cellulolytic, Mesophilic, Anaerobic Bacterium Clostridium termitidis Strain CT1112 (DSM 5398).</title>
        <authorList>
            <person name="Lal S."/>
            <person name="Ramachandran U."/>
            <person name="Zhang X."/>
            <person name="Munir R."/>
            <person name="Sparling R."/>
            <person name="Levin D.B."/>
        </authorList>
    </citation>
    <scope>NUCLEOTIDE SEQUENCE [LARGE SCALE GENOMIC DNA]</scope>
    <source>
        <strain evidence="7 8">CT1112</strain>
    </source>
</reference>
<dbReference type="InterPro" id="IPR006530">
    <property type="entry name" value="YD"/>
</dbReference>
<dbReference type="SUPFAM" id="SSF47090">
    <property type="entry name" value="PGBD-like"/>
    <property type="match status" value="1"/>
</dbReference>
<feature type="non-terminal residue" evidence="7">
    <location>
        <position position="1"/>
    </location>
</feature>
<feature type="domain" description="Peptidoglycan binding-like" evidence="4">
    <location>
        <begin position="1935"/>
        <end position="1988"/>
    </location>
</feature>
<comment type="caution">
    <text evidence="7">The sequence shown here is derived from an EMBL/GenBank/DDBJ whole genome shotgun (WGS) entry which is preliminary data.</text>
</comment>
<evidence type="ECO:0000256" key="2">
    <source>
        <dbReference type="SAM" id="Coils"/>
    </source>
</evidence>
<dbReference type="Pfam" id="PF20148">
    <property type="entry name" value="DUF6531"/>
    <property type="match status" value="1"/>
</dbReference>
<feature type="compositionally biased region" description="Low complexity" evidence="3">
    <location>
        <begin position="2065"/>
        <end position="2080"/>
    </location>
</feature>
<dbReference type="eggNOG" id="COG3209">
    <property type="taxonomic scope" value="Bacteria"/>
</dbReference>
<feature type="coiled-coil region" evidence="2">
    <location>
        <begin position="1300"/>
        <end position="1327"/>
    </location>
</feature>
<dbReference type="InterPro" id="IPR022385">
    <property type="entry name" value="Rhs_assc_core"/>
</dbReference>
<dbReference type="InterPro" id="IPR045351">
    <property type="entry name" value="DUF6531"/>
</dbReference>
<dbReference type="Pfam" id="PF01471">
    <property type="entry name" value="PG_binding_1"/>
    <property type="match status" value="1"/>
</dbReference>
<dbReference type="Pfam" id="PF05593">
    <property type="entry name" value="RHS_repeat"/>
    <property type="match status" value="11"/>
</dbReference>
<accession>S0FZ12</accession>
<evidence type="ECO:0000259" key="6">
    <source>
        <dbReference type="Pfam" id="PF25023"/>
    </source>
</evidence>
<feature type="region of interest" description="Disordered" evidence="3">
    <location>
        <begin position="353"/>
        <end position="373"/>
    </location>
</feature>
<feature type="domain" description="Teneurin-like YD-shell" evidence="6">
    <location>
        <begin position="1639"/>
        <end position="1917"/>
    </location>
</feature>
<dbReference type="STRING" id="1195236.CTER_0300"/>
<dbReference type="PANTHER" id="PTHR32305">
    <property type="match status" value="1"/>
</dbReference>
<dbReference type="Gene3D" id="2.180.10.10">
    <property type="entry name" value="RHS repeat-associated core"/>
    <property type="match status" value="8"/>
</dbReference>
<dbReference type="Proteomes" id="UP000014155">
    <property type="component" value="Unassembled WGS sequence"/>
</dbReference>
<feature type="region of interest" description="Disordered" evidence="3">
    <location>
        <begin position="2063"/>
        <end position="2090"/>
    </location>
</feature>
<gene>
    <name evidence="7" type="ORF">CTER_0300</name>
</gene>
<name>S0FZ12_RUMCE</name>
<dbReference type="InterPro" id="IPR050708">
    <property type="entry name" value="T6SS_VgrG/RHS"/>
</dbReference>